<feature type="domain" description="Antitoxin Xre-like helix-turn-helix" evidence="2">
    <location>
        <begin position="32"/>
        <end position="93"/>
    </location>
</feature>
<sequence>MSTAALRHEDHSVEDLLGGLGVLQSAPRTPLEWVSLIRSGIPSQSVDALARTVQMSQAELAAALGIPERTLARRKREGTLNSEESAKVLRMARVVERAEAVFEDLEVALDWLKSPNAALCAVTPMSLLDTDIGAESVLDTLGRIEHGVFA</sequence>
<dbReference type="InterPro" id="IPR024467">
    <property type="entry name" value="Xre/MbcA/ParS-like_toxin-bd"/>
</dbReference>
<dbReference type="GO" id="GO:0003677">
    <property type="term" value="F:DNA binding"/>
    <property type="evidence" value="ECO:0007669"/>
    <property type="project" value="InterPro"/>
</dbReference>
<evidence type="ECO:0000313" key="3">
    <source>
        <dbReference type="EMBL" id="MBB4010966.1"/>
    </source>
</evidence>
<dbReference type="EMBL" id="JACIET010000001">
    <property type="protein sequence ID" value="MBB4010966.1"/>
    <property type="molecule type" value="Genomic_DNA"/>
</dbReference>
<dbReference type="NCBIfam" id="TIGR02293">
    <property type="entry name" value="TAS_TIGR02293"/>
    <property type="match status" value="1"/>
</dbReference>
<dbReference type="AlphaFoldDB" id="A0A840BJ75"/>
<dbReference type="Pfam" id="PF09722">
    <property type="entry name" value="Xre_MbcA_ParS_C"/>
    <property type="match status" value="1"/>
</dbReference>
<accession>A0A840BJ75</accession>
<dbReference type="InterPro" id="IPR046847">
    <property type="entry name" value="Xre-like_HTH"/>
</dbReference>
<dbReference type="RefSeq" id="WP_183631103.1">
    <property type="nucleotide sequence ID" value="NZ_BAABLE010000011.1"/>
</dbReference>
<name>A0A840BJ75_9RHOO</name>
<reference evidence="3 4" key="1">
    <citation type="submission" date="2020-08" db="EMBL/GenBank/DDBJ databases">
        <title>Genomic Encyclopedia of Type Strains, Phase IV (KMG-IV): sequencing the most valuable type-strain genomes for metagenomic binning, comparative biology and taxonomic classification.</title>
        <authorList>
            <person name="Goeker M."/>
        </authorList>
    </citation>
    <scope>NUCLEOTIDE SEQUENCE [LARGE SCALE GENOMIC DNA]</scope>
    <source>
        <strain evidence="3 4">DSM 106739</strain>
    </source>
</reference>
<gene>
    <name evidence="3" type="ORF">GGR36_000274</name>
</gene>
<keyword evidence="4" id="KW-1185">Reference proteome</keyword>
<feature type="domain" description="Antitoxin Xre/MbcA/ParS-like toxin-binding" evidence="1">
    <location>
        <begin position="98"/>
        <end position="147"/>
    </location>
</feature>
<evidence type="ECO:0000259" key="2">
    <source>
        <dbReference type="Pfam" id="PF20432"/>
    </source>
</evidence>
<dbReference type="Proteomes" id="UP000561045">
    <property type="component" value="Unassembled WGS sequence"/>
</dbReference>
<proteinExistence type="predicted"/>
<comment type="caution">
    <text evidence="3">The sequence shown here is derived from an EMBL/GenBank/DDBJ whole genome shotgun (WGS) entry which is preliminary data.</text>
</comment>
<dbReference type="Pfam" id="PF20432">
    <property type="entry name" value="Xre-like-HTH"/>
    <property type="match status" value="1"/>
</dbReference>
<evidence type="ECO:0000313" key="4">
    <source>
        <dbReference type="Proteomes" id="UP000561045"/>
    </source>
</evidence>
<evidence type="ECO:0000259" key="1">
    <source>
        <dbReference type="Pfam" id="PF09722"/>
    </source>
</evidence>
<organism evidence="3 4">
    <name type="scientific">Niveibacterium umoris</name>
    <dbReference type="NCBI Taxonomy" id="1193620"/>
    <lineage>
        <taxon>Bacteria</taxon>
        <taxon>Pseudomonadati</taxon>
        <taxon>Pseudomonadota</taxon>
        <taxon>Betaproteobacteria</taxon>
        <taxon>Rhodocyclales</taxon>
        <taxon>Rhodocyclaceae</taxon>
        <taxon>Niveibacterium</taxon>
    </lineage>
</organism>
<protein>
    <submittedName>
        <fullName evidence="3">Putative toxin-antitoxin system antitoxin component (TIGR02293 family)</fullName>
    </submittedName>
</protein>
<dbReference type="InterPro" id="IPR011979">
    <property type="entry name" value="Antitox_Xre"/>
</dbReference>